<dbReference type="AlphaFoldDB" id="A0AAN9JPC8"/>
<evidence type="ECO:0000313" key="2">
    <source>
        <dbReference type="Proteomes" id="UP001359559"/>
    </source>
</evidence>
<reference evidence="1 2" key="1">
    <citation type="submission" date="2024-01" db="EMBL/GenBank/DDBJ databases">
        <title>The genomes of 5 underutilized Papilionoideae crops provide insights into root nodulation and disease resistance.</title>
        <authorList>
            <person name="Yuan L."/>
        </authorList>
    </citation>
    <scope>NUCLEOTIDE SEQUENCE [LARGE SCALE GENOMIC DNA]</scope>
    <source>
        <strain evidence="1">LY-2023</strain>
        <tissue evidence="1">Leaf</tissue>
    </source>
</reference>
<keyword evidence="2" id="KW-1185">Reference proteome</keyword>
<gene>
    <name evidence="1" type="ORF">RJT34_12676</name>
</gene>
<dbReference type="Proteomes" id="UP001359559">
    <property type="component" value="Unassembled WGS sequence"/>
</dbReference>
<organism evidence="1 2">
    <name type="scientific">Clitoria ternatea</name>
    <name type="common">Butterfly pea</name>
    <dbReference type="NCBI Taxonomy" id="43366"/>
    <lineage>
        <taxon>Eukaryota</taxon>
        <taxon>Viridiplantae</taxon>
        <taxon>Streptophyta</taxon>
        <taxon>Embryophyta</taxon>
        <taxon>Tracheophyta</taxon>
        <taxon>Spermatophyta</taxon>
        <taxon>Magnoliopsida</taxon>
        <taxon>eudicotyledons</taxon>
        <taxon>Gunneridae</taxon>
        <taxon>Pentapetalae</taxon>
        <taxon>rosids</taxon>
        <taxon>fabids</taxon>
        <taxon>Fabales</taxon>
        <taxon>Fabaceae</taxon>
        <taxon>Papilionoideae</taxon>
        <taxon>50 kb inversion clade</taxon>
        <taxon>NPAAA clade</taxon>
        <taxon>indigoferoid/millettioid clade</taxon>
        <taxon>Phaseoleae</taxon>
        <taxon>Clitoria</taxon>
    </lineage>
</organism>
<accession>A0AAN9JPC8</accession>
<sequence>MVKGFMAFLEVDKEGYVITHTDINLDNSHFYDFTTLAFDKTKVKRILLVGSYLPEEEHRKESRTTSEVGTSQPVELEPMMILEKGASNLNHYVENEVVDSLTAIEKTVEEDDVFVPFINEERVIEKTVMEEIVLKEPTVEIPLVILAYEPNIVIKEVIAPKHV</sequence>
<dbReference type="EMBL" id="JAYKXN010000003">
    <property type="protein sequence ID" value="KAK7301801.1"/>
    <property type="molecule type" value="Genomic_DNA"/>
</dbReference>
<protein>
    <submittedName>
        <fullName evidence="1">Uncharacterized protein</fullName>
    </submittedName>
</protein>
<evidence type="ECO:0000313" key="1">
    <source>
        <dbReference type="EMBL" id="KAK7301801.1"/>
    </source>
</evidence>
<proteinExistence type="predicted"/>
<comment type="caution">
    <text evidence="1">The sequence shown here is derived from an EMBL/GenBank/DDBJ whole genome shotgun (WGS) entry which is preliminary data.</text>
</comment>
<name>A0AAN9JPC8_CLITE</name>